<dbReference type="Gene3D" id="3.40.1190.10">
    <property type="entry name" value="Mur-like, catalytic domain"/>
    <property type="match status" value="1"/>
</dbReference>
<evidence type="ECO:0000256" key="15">
    <source>
        <dbReference type="SAM" id="Phobius"/>
    </source>
</evidence>
<dbReference type="Gene3D" id="3.90.190.20">
    <property type="entry name" value="Mur ligase, C-terminal domain"/>
    <property type="match status" value="1"/>
</dbReference>
<evidence type="ECO:0000256" key="12">
    <source>
        <dbReference type="ARBA" id="ARBA00023316"/>
    </source>
</evidence>
<dbReference type="Pfam" id="PF08245">
    <property type="entry name" value="Mur_ligase_M"/>
    <property type="match status" value="1"/>
</dbReference>
<gene>
    <name evidence="19" type="ordered locus">Aasi_1103</name>
</gene>
<dbReference type="InterPro" id="IPR036615">
    <property type="entry name" value="Mur_ligase_C_dom_sf"/>
</dbReference>
<dbReference type="InterPro" id="IPR013221">
    <property type="entry name" value="Mur_ligase_cen"/>
</dbReference>
<keyword evidence="9" id="KW-0133">Cell shape</keyword>
<evidence type="ECO:0000256" key="9">
    <source>
        <dbReference type="ARBA" id="ARBA00022960"/>
    </source>
</evidence>
<keyword evidence="10" id="KW-0573">Peptidoglycan synthesis</keyword>
<dbReference type="GO" id="GO:0005737">
    <property type="term" value="C:cytoplasm"/>
    <property type="evidence" value="ECO:0007669"/>
    <property type="project" value="UniProtKB-SubCell"/>
</dbReference>
<dbReference type="Proteomes" id="UP000001227">
    <property type="component" value="Chromosome"/>
</dbReference>
<keyword evidence="15" id="KW-0472">Membrane</keyword>
<evidence type="ECO:0000256" key="2">
    <source>
        <dbReference type="ARBA" id="ARBA00004752"/>
    </source>
</evidence>
<evidence type="ECO:0000256" key="13">
    <source>
        <dbReference type="ARBA" id="ARBA00047833"/>
    </source>
</evidence>
<dbReference type="UniPathway" id="UPA00219"/>
<keyword evidence="5" id="KW-0436">Ligase</keyword>
<feature type="domain" description="Mur ligase C-terminal" evidence="17">
    <location>
        <begin position="323"/>
        <end position="449"/>
    </location>
</feature>
<dbReference type="HOGENOM" id="CLU_028104_2_2_10"/>
<evidence type="ECO:0000259" key="16">
    <source>
        <dbReference type="Pfam" id="PF01225"/>
    </source>
</evidence>
<reference evidence="19 20" key="1">
    <citation type="journal article" date="2010" name="J. Bacteriol.">
        <title>The genome of the amoeba symbiont 'Candidatus Amoebophilus asiaticus' reveals common mechanisms for host cell interaction among amoeba-associated bacteria.</title>
        <authorList>
            <person name="Schmitz-Esser S."/>
            <person name="Tischler P."/>
            <person name="Arnold R."/>
            <person name="Montanaro J."/>
            <person name="Wagner M."/>
            <person name="Rattei T."/>
            <person name="Horn M."/>
        </authorList>
    </citation>
    <scope>NUCLEOTIDE SEQUENCE [LARGE SCALE GENOMIC DNA]</scope>
    <source>
        <strain evidence="19 20">5a2</strain>
    </source>
</reference>
<keyword evidence="8" id="KW-0067">ATP-binding</keyword>
<comment type="subcellular location">
    <subcellularLocation>
        <location evidence="1">Cytoplasm</location>
    </subcellularLocation>
</comment>
<dbReference type="InterPro" id="IPR050061">
    <property type="entry name" value="MurCDEF_pg_biosynth"/>
</dbReference>
<dbReference type="KEGG" id="aas:Aasi_1103"/>
<evidence type="ECO:0000313" key="19">
    <source>
        <dbReference type="EMBL" id="ACE06446.1"/>
    </source>
</evidence>
<evidence type="ECO:0000313" key="20">
    <source>
        <dbReference type="Proteomes" id="UP000001227"/>
    </source>
</evidence>
<keyword evidence="20" id="KW-1185">Reference proteome</keyword>
<feature type="transmembrane region" description="Helical" evidence="15">
    <location>
        <begin position="6"/>
        <end position="24"/>
    </location>
</feature>
<dbReference type="STRING" id="452471.Aasi_1103"/>
<name>B3ET94_AMOA5</name>
<comment type="pathway">
    <text evidence="2">Cell wall biogenesis; peptidoglycan biosynthesis.</text>
</comment>
<evidence type="ECO:0000256" key="14">
    <source>
        <dbReference type="NCBIfam" id="TIGR01082"/>
    </source>
</evidence>
<evidence type="ECO:0000256" key="8">
    <source>
        <dbReference type="ARBA" id="ARBA00022840"/>
    </source>
</evidence>
<dbReference type="EMBL" id="CP001102">
    <property type="protein sequence ID" value="ACE06446.1"/>
    <property type="molecule type" value="Genomic_DNA"/>
</dbReference>
<dbReference type="InterPro" id="IPR036565">
    <property type="entry name" value="Mur-like_cat_sf"/>
</dbReference>
<dbReference type="PANTHER" id="PTHR43445:SF3">
    <property type="entry name" value="UDP-N-ACETYLMURAMATE--L-ALANINE LIGASE"/>
    <property type="match status" value="1"/>
</dbReference>
<keyword evidence="15" id="KW-1133">Transmembrane helix</keyword>
<dbReference type="AlphaFoldDB" id="B3ET94"/>
<dbReference type="RefSeq" id="WP_012473204.1">
    <property type="nucleotide sequence ID" value="NC_010830.1"/>
</dbReference>
<dbReference type="InterPro" id="IPR005758">
    <property type="entry name" value="UDP-N-AcMur_Ala_ligase_MurC"/>
</dbReference>
<dbReference type="InterPro" id="IPR000713">
    <property type="entry name" value="Mur_ligase_N"/>
</dbReference>
<evidence type="ECO:0000256" key="6">
    <source>
        <dbReference type="ARBA" id="ARBA00022618"/>
    </source>
</evidence>
<evidence type="ECO:0000256" key="10">
    <source>
        <dbReference type="ARBA" id="ARBA00022984"/>
    </source>
</evidence>
<dbReference type="InterPro" id="IPR004101">
    <property type="entry name" value="Mur_ligase_C"/>
</dbReference>
<keyword evidence="12" id="KW-0961">Cell wall biogenesis/degradation</keyword>
<evidence type="ECO:0000256" key="4">
    <source>
        <dbReference type="ARBA" id="ARBA00022490"/>
    </source>
</evidence>
<protein>
    <recommendedName>
        <fullName evidence="3 14">UDP-N-acetylmuramate--L-alanine ligase</fullName>
        <ecNumber evidence="3 14">6.3.2.8</ecNumber>
    </recommendedName>
</protein>
<feature type="domain" description="Mur ligase N-terminal catalytic" evidence="16">
    <location>
        <begin position="7"/>
        <end position="102"/>
    </location>
</feature>
<dbReference type="PANTHER" id="PTHR43445">
    <property type="entry name" value="UDP-N-ACETYLMURAMATE--L-ALANINE LIGASE-RELATED"/>
    <property type="match status" value="1"/>
</dbReference>
<evidence type="ECO:0000256" key="11">
    <source>
        <dbReference type="ARBA" id="ARBA00023306"/>
    </source>
</evidence>
<proteinExistence type="predicted"/>
<dbReference type="EC" id="6.3.2.8" evidence="3 14"/>
<evidence type="ECO:0000256" key="3">
    <source>
        <dbReference type="ARBA" id="ARBA00012211"/>
    </source>
</evidence>
<keyword evidence="11" id="KW-0131">Cell cycle</keyword>
<dbReference type="GO" id="GO:0008360">
    <property type="term" value="P:regulation of cell shape"/>
    <property type="evidence" value="ECO:0007669"/>
    <property type="project" value="UniProtKB-KW"/>
</dbReference>
<dbReference type="Pfam" id="PF02875">
    <property type="entry name" value="Mur_ligase_C"/>
    <property type="match status" value="1"/>
</dbReference>
<keyword evidence="15" id="KW-0812">Transmembrane</keyword>
<dbReference type="Gene3D" id="3.40.50.720">
    <property type="entry name" value="NAD(P)-binding Rossmann-like Domain"/>
    <property type="match status" value="1"/>
</dbReference>
<dbReference type="NCBIfam" id="TIGR01082">
    <property type="entry name" value="murC"/>
    <property type="match status" value="1"/>
</dbReference>
<organism evidence="19 20">
    <name type="scientific">Amoebophilus asiaticus (strain 5a2)</name>
    <dbReference type="NCBI Taxonomy" id="452471"/>
    <lineage>
        <taxon>Bacteria</taxon>
        <taxon>Pseudomonadati</taxon>
        <taxon>Bacteroidota</taxon>
        <taxon>Cytophagia</taxon>
        <taxon>Cytophagales</taxon>
        <taxon>Amoebophilaceae</taxon>
        <taxon>Candidatus Amoebophilus</taxon>
    </lineage>
</organism>
<feature type="domain" description="Mur ligase central" evidence="18">
    <location>
        <begin position="116"/>
        <end position="300"/>
    </location>
</feature>
<dbReference type="Pfam" id="PF01225">
    <property type="entry name" value="Mur_ligase"/>
    <property type="match status" value="1"/>
</dbReference>
<dbReference type="GO" id="GO:0071555">
    <property type="term" value="P:cell wall organization"/>
    <property type="evidence" value="ECO:0007669"/>
    <property type="project" value="UniProtKB-KW"/>
</dbReference>
<sequence length="467" mass="52757">MEHYKYVYILGIGGIGMSALARWFHREGSQVFGYDKGQTLLTDQLIQEGISIHYEATIDAIPTAILDHPHETLVLYTPSIAATHPIWQYLSDHGYNLCKRGDILDIITKNHFTLAIAGTHGKTTSTSLAAHVLCHANRNITAFLGGIAKNYNSNFIASSNTEQESSIVIEADEFDRFFLKLHPDIAIITTVDPDHLDIYKDQDGFEEGFKQFLSRLPKQGIAILHHDVAKRLIDDESYPTQAQVIQYALKDSPICADNIYISETGRFCFDYISEKFVIRDIQLPVPGYHNIENALAVITACLHIGIAPEIIREAIHTFQGIARRFDLIIQRNDLVFIDDYGHHPVEITALLTTIRKLYPNKKVTVIFRPNQYSRTKDFLQEIAQSLSLADCVLILDIYSDREVPIEGINSEAILQHITLPYKYACTKEDLVLQLAQVDKLEVVVNLGAGDADEFIQPVREFLLKNYT</sequence>
<dbReference type="OrthoDB" id="9804126at2"/>
<evidence type="ECO:0000256" key="5">
    <source>
        <dbReference type="ARBA" id="ARBA00022598"/>
    </source>
</evidence>
<dbReference type="SUPFAM" id="SSF53244">
    <property type="entry name" value="MurD-like peptide ligases, peptide-binding domain"/>
    <property type="match status" value="1"/>
</dbReference>
<evidence type="ECO:0000256" key="1">
    <source>
        <dbReference type="ARBA" id="ARBA00004496"/>
    </source>
</evidence>
<evidence type="ECO:0000259" key="18">
    <source>
        <dbReference type="Pfam" id="PF08245"/>
    </source>
</evidence>
<dbReference type="GO" id="GO:0005524">
    <property type="term" value="F:ATP binding"/>
    <property type="evidence" value="ECO:0007669"/>
    <property type="project" value="UniProtKB-KW"/>
</dbReference>
<keyword evidence="4" id="KW-0963">Cytoplasm</keyword>
<dbReference type="SUPFAM" id="SSF51984">
    <property type="entry name" value="MurCD N-terminal domain"/>
    <property type="match status" value="1"/>
</dbReference>
<evidence type="ECO:0000256" key="7">
    <source>
        <dbReference type="ARBA" id="ARBA00022741"/>
    </source>
</evidence>
<dbReference type="GO" id="GO:0051301">
    <property type="term" value="P:cell division"/>
    <property type="evidence" value="ECO:0007669"/>
    <property type="project" value="UniProtKB-KW"/>
</dbReference>
<dbReference type="eggNOG" id="COG0773">
    <property type="taxonomic scope" value="Bacteria"/>
</dbReference>
<dbReference type="SUPFAM" id="SSF53623">
    <property type="entry name" value="MurD-like peptide ligases, catalytic domain"/>
    <property type="match status" value="1"/>
</dbReference>
<keyword evidence="6" id="KW-0132">Cell division</keyword>
<dbReference type="GO" id="GO:0008763">
    <property type="term" value="F:UDP-N-acetylmuramate-L-alanine ligase activity"/>
    <property type="evidence" value="ECO:0007669"/>
    <property type="project" value="UniProtKB-UniRule"/>
</dbReference>
<dbReference type="GO" id="GO:0009252">
    <property type="term" value="P:peptidoglycan biosynthetic process"/>
    <property type="evidence" value="ECO:0007669"/>
    <property type="project" value="UniProtKB-UniRule"/>
</dbReference>
<evidence type="ECO:0000259" key="17">
    <source>
        <dbReference type="Pfam" id="PF02875"/>
    </source>
</evidence>
<comment type="catalytic activity">
    <reaction evidence="13">
        <text>UDP-N-acetyl-alpha-D-muramate + L-alanine + ATP = UDP-N-acetyl-alpha-D-muramoyl-L-alanine + ADP + phosphate + H(+)</text>
        <dbReference type="Rhea" id="RHEA:23372"/>
        <dbReference type="ChEBI" id="CHEBI:15378"/>
        <dbReference type="ChEBI" id="CHEBI:30616"/>
        <dbReference type="ChEBI" id="CHEBI:43474"/>
        <dbReference type="ChEBI" id="CHEBI:57972"/>
        <dbReference type="ChEBI" id="CHEBI:70757"/>
        <dbReference type="ChEBI" id="CHEBI:83898"/>
        <dbReference type="ChEBI" id="CHEBI:456216"/>
        <dbReference type="EC" id="6.3.2.8"/>
    </reaction>
</comment>
<accession>B3ET94</accession>
<keyword evidence="7" id="KW-0547">Nucleotide-binding</keyword>